<evidence type="ECO:0000313" key="2">
    <source>
        <dbReference type="EMBL" id="KPW80243.1"/>
    </source>
</evidence>
<protein>
    <submittedName>
        <fullName evidence="2">3',5'-cyclic adenosine monophosphate phosphodiesterase CpdA</fullName>
    </submittedName>
</protein>
<evidence type="ECO:0000313" key="3">
    <source>
        <dbReference type="Proteomes" id="UP000050564"/>
    </source>
</evidence>
<dbReference type="Gene3D" id="3.60.21.10">
    <property type="match status" value="1"/>
</dbReference>
<comment type="caution">
    <text evidence="2">The sequence shown here is derived from an EMBL/GenBank/DDBJ whole genome shotgun (WGS) entry which is preliminary data.</text>
</comment>
<organism evidence="2 3">
    <name type="scientific">Pseudomonas cannabina</name>
    <dbReference type="NCBI Taxonomy" id="86840"/>
    <lineage>
        <taxon>Bacteria</taxon>
        <taxon>Pseudomonadati</taxon>
        <taxon>Pseudomonadota</taxon>
        <taxon>Gammaproteobacteria</taxon>
        <taxon>Pseudomonadales</taxon>
        <taxon>Pseudomonadaceae</taxon>
        <taxon>Pseudomonas</taxon>
    </lineage>
</organism>
<dbReference type="InterPro" id="IPR004843">
    <property type="entry name" value="Calcineurin-like_PHP"/>
</dbReference>
<dbReference type="GO" id="GO:0016787">
    <property type="term" value="F:hydrolase activity"/>
    <property type="evidence" value="ECO:0007669"/>
    <property type="project" value="InterPro"/>
</dbReference>
<dbReference type="SUPFAM" id="SSF56300">
    <property type="entry name" value="Metallo-dependent phosphatases"/>
    <property type="match status" value="1"/>
</dbReference>
<sequence length="103" mass="11025">MAHHIIALNPPWETALPSAAPSSSVLLVQLSDSHLFAEAEGALLGMSTRDSLERVVERVLAEQPQIDLVVASGDISQDGSVESYEAFRRISAQIAAPARWFAG</sequence>
<dbReference type="EMBL" id="LJPX01000074">
    <property type="protein sequence ID" value="KPW80243.1"/>
    <property type="molecule type" value="Genomic_DNA"/>
</dbReference>
<accession>A0A0P9LXH5</accession>
<dbReference type="Proteomes" id="UP000050564">
    <property type="component" value="Unassembled WGS sequence"/>
</dbReference>
<gene>
    <name evidence="2" type="ORF">ALO81_05154</name>
</gene>
<dbReference type="Pfam" id="PF00149">
    <property type="entry name" value="Metallophos"/>
    <property type="match status" value="1"/>
</dbReference>
<name>A0A0P9LXH5_PSECA</name>
<feature type="non-terminal residue" evidence="2">
    <location>
        <position position="103"/>
    </location>
</feature>
<reference evidence="2 3" key="1">
    <citation type="submission" date="2015-09" db="EMBL/GenBank/DDBJ databases">
        <title>Genome announcement of multiple Pseudomonas syringae strains.</title>
        <authorList>
            <person name="Thakur S."/>
            <person name="Wang P.W."/>
            <person name="Gong Y."/>
            <person name="Weir B.S."/>
            <person name="Guttman D.S."/>
        </authorList>
    </citation>
    <scope>NUCLEOTIDE SEQUENCE [LARGE SCALE GENOMIC DNA]</scope>
    <source>
        <strain evidence="2 3">ICMP2823</strain>
    </source>
</reference>
<feature type="domain" description="Calcineurin-like phosphoesterase" evidence="1">
    <location>
        <begin position="28"/>
        <end position="87"/>
    </location>
</feature>
<evidence type="ECO:0000259" key="1">
    <source>
        <dbReference type="Pfam" id="PF00149"/>
    </source>
</evidence>
<dbReference type="InterPro" id="IPR029052">
    <property type="entry name" value="Metallo-depent_PP-like"/>
</dbReference>
<proteinExistence type="predicted"/>
<dbReference type="AlphaFoldDB" id="A0A0P9LXH5"/>